<evidence type="ECO:0000313" key="3">
    <source>
        <dbReference type="Proteomes" id="UP001642484"/>
    </source>
</evidence>
<sequence length="362" mass="39265">MARESVIQDGDKMDEMQEAFLGMLESQNDALTHPEKRHRGADRAPRKVASPQDSNTPAKMEKIVQLMSALMIRHEDSLNAAAMQDQYLIFCTRGDRGAIPLLLRQARQWKDMSPQQTTLPLRCWLIQSLLAELPEVQDSDDGGGLETASSENKGDHRGHGLPLPSLESLHPSNGGGPSSSTEPSRDGAEARTVAGSFQRERQLHSLSCTSLSGVSGRSDPMAAADIGPQRQVGIRDEKFVPLIHLAAPVGQDAGARHSALQAGTGAAAADTDQTQDIDPLHQLRLHRLRLLRDTEFENLGDWCYANASAVGLLWATLQRSTFCLEDLGAQIHPLGKLFKDMESSSRIALAAHSSLTTLFGAS</sequence>
<feature type="region of interest" description="Disordered" evidence="1">
    <location>
        <begin position="137"/>
        <end position="199"/>
    </location>
</feature>
<name>A0ABP0RQ24_9DINO</name>
<evidence type="ECO:0000313" key="2">
    <source>
        <dbReference type="EMBL" id="CAK9101302.1"/>
    </source>
</evidence>
<feature type="compositionally biased region" description="Low complexity" evidence="1">
    <location>
        <begin position="161"/>
        <end position="172"/>
    </location>
</feature>
<gene>
    <name evidence="2" type="ORF">CCMP2556_LOCUS47771</name>
</gene>
<dbReference type="Proteomes" id="UP001642484">
    <property type="component" value="Unassembled WGS sequence"/>
</dbReference>
<dbReference type="EMBL" id="CAXAMN010026208">
    <property type="protein sequence ID" value="CAK9101302.1"/>
    <property type="molecule type" value="Genomic_DNA"/>
</dbReference>
<keyword evidence="3" id="KW-1185">Reference proteome</keyword>
<proteinExistence type="predicted"/>
<organism evidence="2 3">
    <name type="scientific">Durusdinium trenchii</name>
    <dbReference type="NCBI Taxonomy" id="1381693"/>
    <lineage>
        <taxon>Eukaryota</taxon>
        <taxon>Sar</taxon>
        <taxon>Alveolata</taxon>
        <taxon>Dinophyceae</taxon>
        <taxon>Suessiales</taxon>
        <taxon>Symbiodiniaceae</taxon>
        <taxon>Durusdinium</taxon>
    </lineage>
</organism>
<feature type="region of interest" description="Disordered" evidence="1">
    <location>
        <begin position="22"/>
        <end position="59"/>
    </location>
</feature>
<reference evidence="2 3" key="1">
    <citation type="submission" date="2024-02" db="EMBL/GenBank/DDBJ databases">
        <authorList>
            <person name="Chen Y."/>
            <person name="Shah S."/>
            <person name="Dougan E. K."/>
            <person name="Thang M."/>
            <person name="Chan C."/>
        </authorList>
    </citation>
    <scope>NUCLEOTIDE SEQUENCE [LARGE SCALE GENOMIC DNA]</scope>
</reference>
<evidence type="ECO:0000256" key="1">
    <source>
        <dbReference type="SAM" id="MobiDB-lite"/>
    </source>
</evidence>
<protein>
    <submittedName>
        <fullName evidence="2">Uncharacterized protein</fullName>
    </submittedName>
</protein>
<accession>A0ABP0RQ24</accession>
<comment type="caution">
    <text evidence="2">The sequence shown here is derived from an EMBL/GenBank/DDBJ whole genome shotgun (WGS) entry which is preliminary data.</text>
</comment>